<dbReference type="PRINTS" id="PR00449">
    <property type="entry name" value="RASTRNSFRMNG"/>
</dbReference>
<dbReference type="InterPro" id="IPR050209">
    <property type="entry name" value="Rab_GTPases_membrane_traffic"/>
</dbReference>
<dbReference type="Gene3D" id="3.40.50.300">
    <property type="entry name" value="P-loop containing nucleotide triphosphate hydrolases"/>
    <property type="match status" value="1"/>
</dbReference>
<dbReference type="SMART" id="SM00176">
    <property type="entry name" value="RAN"/>
    <property type="match status" value="1"/>
</dbReference>
<dbReference type="FunFam" id="3.40.50.300:FF:001129">
    <property type="entry name" value="ras-related protein Rab-44 isoform X2"/>
    <property type="match status" value="1"/>
</dbReference>
<dbReference type="GO" id="GO:0020002">
    <property type="term" value="C:host cell plasma membrane"/>
    <property type="evidence" value="ECO:0007669"/>
    <property type="project" value="UniProtKB-SubCell"/>
</dbReference>
<keyword evidence="3" id="KW-0547">Nucleotide-binding</keyword>
<dbReference type="PROSITE" id="PS51421">
    <property type="entry name" value="RAS"/>
    <property type="match status" value="1"/>
</dbReference>
<keyword evidence="4" id="KW-0342">GTP-binding</keyword>
<dbReference type="CDD" id="cd00154">
    <property type="entry name" value="Rab"/>
    <property type="match status" value="1"/>
</dbReference>
<gene>
    <name evidence="6" type="ORF">Harvfovirus7_1</name>
</gene>
<accession>A0A3G5A2S3</accession>
<protein>
    <submittedName>
        <fullName evidence="6">Ras-related protein RABB1a isoform X2</fullName>
    </submittedName>
</protein>
<dbReference type="PROSITE" id="PS51419">
    <property type="entry name" value="RAB"/>
    <property type="match status" value="1"/>
</dbReference>
<dbReference type="EMBL" id="MK072249">
    <property type="protein sequence ID" value="AYV80804.1"/>
    <property type="molecule type" value="Genomic_DNA"/>
</dbReference>
<evidence type="ECO:0000256" key="3">
    <source>
        <dbReference type="ARBA" id="ARBA00022741"/>
    </source>
</evidence>
<dbReference type="NCBIfam" id="TIGR00231">
    <property type="entry name" value="small_GTP"/>
    <property type="match status" value="1"/>
</dbReference>
<dbReference type="Pfam" id="PF00071">
    <property type="entry name" value="Ras"/>
    <property type="match status" value="1"/>
</dbReference>
<dbReference type="PROSITE" id="PS51420">
    <property type="entry name" value="RHO"/>
    <property type="match status" value="1"/>
</dbReference>
<dbReference type="InterPro" id="IPR001806">
    <property type="entry name" value="Small_GTPase"/>
</dbReference>
<comment type="similarity">
    <text evidence="2">Belongs to the small GTPase superfamily. Rab family.</text>
</comment>
<name>A0A3G5A2S3_9VIRU</name>
<dbReference type="InterPro" id="IPR005225">
    <property type="entry name" value="Small_GTP-bd"/>
</dbReference>
<dbReference type="GO" id="GO:0005525">
    <property type="term" value="F:GTP binding"/>
    <property type="evidence" value="ECO:0007669"/>
    <property type="project" value="UniProtKB-KW"/>
</dbReference>
<evidence type="ECO:0000256" key="5">
    <source>
        <dbReference type="ARBA" id="ARBA00023288"/>
    </source>
</evidence>
<dbReference type="SMART" id="SM00174">
    <property type="entry name" value="RHO"/>
    <property type="match status" value="1"/>
</dbReference>
<comment type="subcellular location">
    <subcellularLocation>
        <location evidence="1">Host cell membrane</location>
        <topology evidence="1">Lipid-anchor</topology>
        <orientation evidence="1">Cytoplasmic side</orientation>
    </subcellularLocation>
</comment>
<evidence type="ECO:0000256" key="2">
    <source>
        <dbReference type="ARBA" id="ARBA00006270"/>
    </source>
</evidence>
<dbReference type="SUPFAM" id="SSF52540">
    <property type="entry name" value="P-loop containing nucleoside triphosphate hydrolases"/>
    <property type="match status" value="1"/>
</dbReference>
<reference evidence="6" key="1">
    <citation type="submission" date="2018-10" db="EMBL/GenBank/DDBJ databases">
        <title>Hidden diversity of soil giant viruses.</title>
        <authorList>
            <person name="Schulz F."/>
            <person name="Alteio L."/>
            <person name="Goudeau D."/>
            <person name="Ryan E.M."/>
            <person name="Malmstrom R.R."/>
            <person name="Blanchard J."/>
            <person name="Woyke T."/>
        </authorList>
    </citation>
    <scope>NUCLEOTIDE SEQUENCE</scope>
    <source>
        <strain evidence="6">HAV1</strain>
    </source>
</reference>
<organism evidence="6">
    <name type="scientific">Harvfovirus sp</name>
    <dbReference type="NCBI Taxonomy" id="2487768"/>
    <lineage>
        <taxon>Viruses</taxon>
        <taxon>Varidnaviria</taxon>
        <taxon>Bamfordvirae</taxon>
        <taxon>Nucleocytoviricota</taxon>
        <taxon>Megaviricetes</taxon>
        <taxon>Imitervirales</taxon>
        <taxon>Mimiviridae</taxon>
        <taxon>Klosneuvirinae</taxon>
    </lineage>
</organism>
<evidence type="ECO:0000256" key="4">
    <source>
        <dbReference type="ARBA" id="ARBA00023134"/>
    </source>
</evidence>
<dbReference type="PANTHER" id="PTHR47979">
    <property type="entry name" value="DRAB11-RELATED"/>
    <property type="match status" value="1"/>
</dbReference>
<evidence type="ECO:0000313" key="6">
    <source>
        <dbReference type="EMBL" id="AYV80804.1"/>
    </source>
</evidence>
<sequence>MKSTYSGLPHEFKYVLKVILIGDTGVGKTCLIDRFCNNHFDMMHDITIGVEFGSKIVEVSEEGGESFCVKAQFWDTAGQEAYRSIVRSYYREASGVLLCYDVSQYLSFQNVVSWLKEVRNECDDGTKIILVAMKCDLESKRCVGSKEGRELADEHGLLFCEVSAKKNVNIYSCFDMLIREICGGYRDGTVKSGVRETYYTADVGGGVVSKKKKKSCCS</sequence>
<dbReference type="SMART" id="SM00173">
    <property type="entry name" value="RAS"/>
    <property type="match status" value="1"/>
</dbReference>
<dbReference type="InterPro" id="IPR027417">
    <property type="entry name" value="P-loop_NTPase"/>
</dbReference>
<keyword evidence="5" id="KW-0449">Lipoprotein</keyword>
<dbReference type="SMART" id="SM00175">
    <property type="entry name" value="RAB"/>
    <property type="match status" value="1"/>
</dbReference>
<dbReference type="GO" id="GO:0003924">
    <property type="term" value="F:GTPase activity"/>
    <property type="evidence" value="ECO:0007669"/>
    <property type="project" value="InterPro"/>
</dbReference>
<evidence type="ECO:0000256" key="1">
    <source>
        <dbReference type="ARBA" id="ARBA00004112"/>
    </source>
</evidence>
<proteinExistence type="inferred from homology"/>